<dbReference type="GO" id="GO:0016887">
    <property type="term" value="F:ATP hydrolysis activity"/>
    <property type="evidence" value="ECO:0007669"/>
    <property type="project" value="InterPro"/>
</dbReference>
<dbReference type="Proteomes" id="UP000784294">
    <property type="component" value="Unassembled WGS sequence"/>
</dbReference>
<accession>A0A448XDY1</accession>
<evidence type="ECO:0000259" key="5">
    <source>
        <dbReference type="Pfam" id="PF00005"/>
    </source>
</evidence>
<evidence type="ECO:0000313" key="6">
    <source>
        <dbReference type="EMBL" id="VEL34389.1"/>
    </source>
</evidence>
<dbReference type="Pfam" id="PF00005">
    <property type="entry name" value="ABC_tran"/>
    <property type="match status" value="1"/>
</dbReference>
<dbReference type="AlphaFoldDB" id="A0A448XDY1"/>
<dbReference type="InterPro" id="IPR003439">
    <property type="entry name" value="ABC_transporter-like_ATP-bd"/>
</dbReference>
<comment type="caution">
    <text evidence="6">The sequence shown here is derived from an EMBL/GenBank/DDBJ whole genome shotgun (WGS) entry which is preliminary data.</text>
</comment>
<dbReference type="InterPro" id="IPR027417">
    <property type="entry name" value="P-loop_NTPase"/>
</dbReference>
<name>A0A448XDY1_9PLAT</name>
<dbReference type="PANTHER" id="PTHR24223">
    <property type="entry name" value="ATP-BINDING CASSETTE SUB-FAMILY C"/>
    <property type="match status" value="1"/>
</dbReference>
<sequence>MQGINLSGGQKQRISLARAIYQNSDIYLLDDPLSAVDPQVAKSLFTNVIGPSGLLANKTRILVTHRLNDLNLADNIITLDTFRSDSFDSNPLAEGSQAAGFSGDGMPGPIFESRIEEIGTYEELIKRSGKFSSNIQTYLAEEKPISKSDESRRLGTFLLACLDAAFY</sequence>
<dbReference type="PANTHER" id="PTHR24223:SF443">
    <property type="entry name" value="MULTIDRUG-RESISTANCE LIKE PROTEIN 1, ISOFORM I"/>
    <property type="match status" value="1"/>
</dbReference>
<dbReference type="GO" id="GO:0016020">
    <property type="term" value="C:membrane"/>
    <property type="evidence" value="ECO:0007669"/>
    <property type="project" value="TreeGrafter"/>
</dbReference>
<organism evidence="6 7">
    <name type="scientific">Protopolystoma xenopodis</name>
    <dbReference type="NCBI Taxonomy" id="117903"/>
    <lineage>
        <taxon>Eukaryota</taxon>
        <taxon>Metazoa</taxon>
        <taxon>Spiralia</taxon>
        <taxon>Lophotrochozoa</taxon>
        <taxon>Platyhelminthes</taxon>
        <taxon>Monogenea</taxon>
        <taxon>Polyopisthocotylea</taxon>
        <taxon>Polystomatidea</taxon>
        <taxon>Polystomatidae</taxon>
        <taxon>Protopolystoma</taxon>
    </lineage>
</organism>
<keyword evidence="2" id="KW-0677">Repeat</keyword>
<comment type="subcellular location">
    <subcellularLocation>
        <location evidence="1">Endomembrane system</location>
        <topology evidence="1">Multi-pass membrane protein</topology>
    </subcellularLocation>
</comment>
<dbReference type="SUPFAM" id="SSF52540">
    <property type="entry name" value="P-loop containing nucleoside triphosphate hydrolases"/>
    <property type="match status" value="1"/>
</dbReference>
<dbReference type="GO" id="GO:0042626">
    <property type="term" value="F:ATPase-coupled transmembrane transporter activity"/>
    <property type="evidence" value="ECO:0007669"/>
    <property type="project" value="TreeGrafter"/>
</dbReference>
<proteinExistence type="predicted"/>
<gene>
    <name evidence="6" type="ORF">PXEA_LOCUS27829</name>
</gene>
<feature type="domain" description="ABC transporter" evidence="5">
    <location>
        <begin position="4"/>
        <end position="33"/>
    </location>
</feature>
<keyword evidence="7" id="KW-1185">Reference proteome</keyword>
<evidence type="ECO:0000256" key="3">
    <source>
        <dbReference type="ARBA" id="ARBA00022741"/>
    </source>
</evidence>
<dbReference type="Gene3D" id="3.40.50.300">
    <property type="entry name" value="P-loop containing nucleotide triphosphate hydrolases"/>
    <property type="match status" value="1"/>
</dbReference>
<protein>
    <recommendedName>
        <fullName evidence="5">ABC transporter domain-containing protein</fullName>
    </recommendedName>
</protein>
<evidence type="ECO:0000256" key="1">
    <source>
        <dbReference type="ARBA" id="ARBA00004127"/>
    </source>
</evidence>
<dbReference type="GO" id="GO:0012505">
    <property type="term" value="C:endomembrane system"/>
    <property type="evidence" value="ECO:0007669"/>
    <property type="project" value="UniProtKB-SubCell"/>
</dbReference>
<dbReference type="EMBL" id="CAAALY010247559">
    <property type="protein sequence ID" value="VEL34389.1"/>
    <property type="molecule type" value="Genomic_DNA"/>
</dbReference>
<evidence type="ECO:0000256" key="4">
    <source>
        <dbReference type="ARBA" id="ARBA00022840"/>
    </source>
</evidence>
<dbReference type="InterPro" id="IPR050173">
    <property type="entry name" value="ABC_transporter_C-like"/>
</dbReference>
<reference evidence="6" key="1">
    <citation type="submission" date="2018-11" db="EMBL/GenBank/DDBJ databases">
        <authorList>
            <consortium name="Pathogen Informatics"/>
        </authorList>
    </citation>
    <scope>NUCLEOTIDE SEQUENCE</scope>
</reference>
<keyword evidence="3" id="KW-0547">Nucleotide-binding</keyword>
<keyword evidence="4" id="KW-0067">ATP-binding</keyword>
<dbReference type="OrthoDB" id="6500128at2759"/>
<dbReference type="GO" id="GO:0005524">
    <property type="term" value="F:ATP binding"/>
    <property type="evidence" value="ECO:0007669"/>
    <property type="project" value="UniProtKB-KW"/>
</dbReference>
<evidence type="ECO:0000313" key="7">
    <source>
        <dbReference type="Proteomes" id="UP000784294"/>
    </source>
</evidence>
<evidence type="ECO:0000256" key="2">
    <source>
        <dbReference type="ARBA" id="ARBA00022737"/>
    </source>
</evidence>